<name>A0A5B0N781_PUCGR</name>
<proteinExistence type="predicted"/>
<evidence type="ECO:0000313" key="3">
    <source>
        <dbReference type="Proteomes" id="UP000324748"/>
    </source>
</evidence>
<dbReference type="Proteomes" id="UP000325313">
    <property type="component" value="Unassembled WGS sequence"/>
</dbReference>
<evidence type="ECO:0000313" key="2">
    <source>
        <dbReference type="EMBL" id="KAA1083950.1"/>
    </source>
</evidence>
<reference evidence="3 4" key="1">
    <citation type="submission" date="2019-05" db="EMBL/GenBank/DDBJ databases">
        <title>Emergence of the Ug99 lineage of the wheat stem rust pathogen through somatic hybridization.</title>
        <authorList>
            <person name="Li F."/>
            <person name="Upadhyaya N.M."/>
            <person name="Sperschneider J."/>
            <person name="Matny O."/>
            <person name="Nguyen-Phuc H."/>
            <person name="Mago R."/>
            <person name="Raley C."/>
            <person name="Miller M.E."/>
            <person name="Silverstein K.A.T."/>
            <person name="Henningsen E."/>
            <person name="Hirsch C.D."/>
            <person name="Visser B."/>
            <person name="Pretorius Z.A."/>
            <person name="Steffenson B.J."/>
            <person name="Schwessinger B."/>
            <person name="Dodds P.N."/>
            <person name="Figueroa M."/>
        </authorList>
    </citation>
    <scope>NUCLEOTIDE SEQUENCE [LARGE SCALE GENOMIC DNA]</scope>
    <source>
        <strain evidence="2">21-0</strain>
        <strain evidence="1 4">Ug99</strain>
    </source>
</reference>
<evidence type="ECO:0000313" key="4">
    <source>
        <dbReference type="Proteomes" id="UP000325313"/>
    </source>
</evidence>
<dbReference type="EMBL" id="VSWC01000118">
    <property type="protein sequence ID" value="KAA1083950.1"/>
    <property type="molecule type" value="Genomic_DNA"/>
</dbReference>
<comment type="caution">
    <text evidence="2">The sequence shown here is derived from an EMBL/GenBank/DDBJ whole genome shotgun (WGS) entry which is preliminary data.</text>
</comment>
<dbReference type="Proteomes" id="UP000324748">
    <property type="component" value="Unassembled WGS sequence"/>
</dbReference>
<gene>
    <name evidence="2" type="ORF">PGT21_012400</name>
    <name evidence="1" type="ORF">PGTUg99_015288</name>
</gene>
<dbReference type="OrthoDB" id="10291445at2759"/>
<dbReference type="EMBL" id="VDEP01000508">
    <property type="protein sequence ID" value="KAA1066928.1"/>
    <property type="molecule type" value="Genomic_DNA"/>
</dbReference>
<organism evidence="2 3">
    <name type="scientific">Puccinia graminis f. sp. tritici</name>
    <dbReference type="NCBI Taxonomy" id="56615"/>
    <lineage>
        <taxon>Eukaryota</taxon>
        <taxon>Fungi</taxon>
        <taxon>Dikarya</taxon>
        <taxon>Basidiomycota</taxon>
        <taxon>Pucciniomycotina</taxon>
        <taxon>Pucciniomycetes</taxon>
        <taxon>Pucciniales</taxon>
        <taxon>Pucciniaceae</taxon>
        <taxon>Puccinia</taxon>
    </lineage>
</organism>
<evidence type="ECO:0000313" key="1">
    <source>
        <dbReference type="EMBL" id="KAA1066928.1"/>
    </source>
</evidence>
<protein>
    <submittedName>
        <fullName evidence="2">Uncharacterized protein</fullName>
    </submittedName>
</protein>
<sequence length="193" mass="21748">MIVDLQSMTWKRFQALVLAHLCEESPELHKFLVGRNNAQEIVWLASINGHRFYAVSCEVPIKGSLDFLQFAAAAYEAYPDAVLFKLVMKDPSVTHGPKALLSPKQQVLRSLNNIVGCILGGHTYSAGATTIIVNPDDPRRRMQISLQAVIEWAEAIRLKHPGVDFTHPPNNDNYRWVDWRPRKRPSSNSGPLH</sequence>
<accession>A0A5B0N781</accession>
<dbReference type="AlphaFoldDB" id="A0A5B0N781"/>
<keyword evidence="3" id="KW-1185">Reference proteome</keyword>